<comment type="domain">
    <text evidence="2">A Gly-cisPro motif from one monomer fits into the active site of the other monomer to allow specific chiral rejection of L-amino acids.</text>
</comment>
<protein>
    <recommendedName>
        <fullName evidence="2">D-aminoacyl-tRNA deacylase</fullName>
        <shortName evidence="2">DTD</shortName>
        <ecNumber evidence="2">3.1.1.96</ecNumber>
    </recommendedName>
    <alternativeName>
        <fullName evidence="2">Gly-tRNA(Ala) deacylase</fullName>
        <ecNumber evidence="2">3.1.1.-</ecNumber>
    </alternativeName>
</protein>
<proteinExistence type="inferred from homology"/>
<evidence type="ECO:0000313" key="3">
    <source>
        <dbReference type="EMBL" id="AMD92556.1"/>
    </source>
</evidence>
<dbReference type="FunFam" id="3.50.80.10:FF:000001">
    <property type="entry name" value="D-aminoacyl-tRNA deacylase"/>
    <property type="match status" value="1"/>
</dbReference>
<dbReference type="HAMAP" id="MF_00518">
    <property type="entry name" value="Deacylase_Dtd"/>
    <property type="match status" value="1"/>
</dbReference>
<dbReference type="GO" id="GO:0051500">
    <property type="term" value="F:D-tyrosyl-tRNA(Tyr) deacylase activity"/>
    <property type="evidence" value="ECO:0007669"/>
    <property type="project" value="TreeGrafter"/>
</dbReference>
<name>A0A120KMZ6_9BACT</name>
<comment type="subunit">
    <text evidence="2">Homodimer.</text>
</comment>
<comment type="function">
    <text evidence="2">An aminoacyl-tRNA editing enzyme that deacylates mischarged D-aminoacyl-tRNAs. Also deacylates mischarged glycyl-tRNA(Ala), protecting cells against glycine mischarging by AlaRS. Acts via tRNA-based rather than protein-based catalysis; rejects L-amino acids rather than detecting D-amino acids in the active site. By recycling D-aminoacyl-tRNA to D-amino acids and free tRNA molecules, this enzyme counteracts the toxicity associated with the formation of D-aminoacyl-tRNA entities in vivo and helps enforce protein L-homochirality.</text>
</comment>
<reference evidence="4" key="1">
    <citation type="submission" date="2016-02" db="EMBL/GenBank/DDBJ databases">
        <authorList>
            <person name="Holder M.E."/>
            <person name="Ajami N.J."/>
            <person name="Petrosino J.F."/>
        </authorList>
    </citation>
    <scope>NUCLEOTIDE SEQUENCE [LARGE SCALE GENOMIC DNA]</scope>
    <source>
        <strain evidence="4">DSM 12838</strain>
    </source>
</reference>
<dbReference type="AlphaFoldDB" id="A0A120KMZ6"/>
<keyword evidence="2" id="KW-0820">tRNA-binding</keyword>
<dbReference type="NCBIfam" id="TIGR00256">
    <property type="entry name" value="D-aminoacyl-tRNA deacylase"/>
    <property type="match status" value="1"/>
</dbReference>
<dbReference type="GO" id="GO:0019478">
    <property type="term" value="P:D-amino acid catabolic process"/>
    <property type="evidence" value="ECO:0007669"/>
    <property type="project" value="UniProtKB-UniRule"/>
</dbReference>
<evidence type="ECO:0000256" key="2">
    <source>
        <dbReference type="HAMAP-Rule" id="MF_00518"/>
    </source>
</evidence>
<accession>A0A120KMZ6</accession>
<keyword evidence="2" id="KW-0378">Hydrolase</keyword>
<keyword evidence="4" id="KW-1185">Reference proteome</keyword>
<comment type="catalytic activity">
    <reaction evidence="2">
        <text>glycyl-tRNA(Ala) + H2O = tRNA(Ala) + glycine + H(+)</text>
        <dbReference type="Rhea" id="RHEA:53744"/>
        <dbReference type="Rhea" id="RHEA-COMP:9657"/>
        <dbReference type="Rhea" id="RHEA-COMP:13640"/>
        <dbReference type="ChEBI" id="CHEBI:15377"/>
        <dbReference type="ChEBI" id="CHEBI:15378"/>
        <dbReference type="ChEBI" id="CHEBI:57305"/>
        <dbReference type="ChEBI" id="CHEBI:78442"/>
        <dbReference type="ChEBI" id="CHEBI:78522"/>
    </reaction>
</comment>
<dbReference type="STRING" id="888061.AXF15_05140"/>
<evidence type="ECO:0000313" key="4">
    <source>
        <dbReference type="Proteomes" id="UP000063964"/>
    </source>
</evidence>
<dbReference type="GO" id="GO:0000049">
    <property type="term" value="F:tRNA binding"/>
    <property type="evidence" value="ECO:0007669"/>
    <property type="project" value="UniProtKB-UniRule"/>
</dbReference>
<comment type="catalytic activity">
    <reaction evidence="2">
        <text>a D-aminoacyl-tRNA + H2O = a tRNA + a D-alpha-amino acid + H(+)</text>
        <dbReference type="Rhea" id="RHEA:13953"/>
        <dbReference type="Rhea" id="RHEA-COMP:10123"/>
        <dbReference type="Rhea" id="RHEA-COMP:10124"/>
        <dbReference type="ChEBI" id="CHEBI:15377"/>
        <dbReference type="ChEBI" id="CHEBI:15378"/>
        <dbReference type="ChEBI" id="CHEBI:59871"/>
        <dbReference type="ChEBI" id="CHEBI:78442"/>
        <dbReference type="ChEBI" id="CHEBI:79333"/>
        <dbReference type="EC" id="3.1.1.96"/>
    </reaction>
</comment>
<dbReference type="InterPro" id="IPR023509">
    <property type="entry name" value="DTD-like_sf"/>
</dbReference>
<dbReference type="SUPFAM" id="SSF69500">
    <property type="entry name" value="DTD-like"/>
    <property type="match status" value="1"/>
</dbReference>
<dbReference type="GO" id="GO:0106026">
    <property type="term" value="F:Gly-tRNA(Ala) deacylase activity"/>
    <property type="evidence" value="ECO:0007669"/>
    <property type="project" value="UniProtKB-UniRule"/>
</dbReference>
<dbReference type="PANTHER" id="PTHR10472">
    <property type="entry name" value="D-TYROSYL-TRNA TYR DEACYLASE"/>
    <property type="match status" value="1"/>
</dbReference>
<dbReference type="KEGG" id="doa:AXF15_05140"/>
<gene>
    <name evidence="2" type="primary">dtd</name>
    <name evidence="3" type="ORF">AXF15_05140</name>
</gene>
<dbReference type="EC" id="3.1.1.96" evidence="2"/>
<dbReference type="RefSeq" id="WP_066604249.1">
    <property type="nucleotide sequence ID" value="NZ_CP014230.1"/>
</dbReference>
<dbReference type="GO" id="GO:0043908">
    <property type="term" value="F:Ser(Gly)-tRNA(Ala) hydrolase activity"/>
    <property type="evidence" value="ECO:0007669"/>
    <property type="project" value="UniProtKB-UniRule"/>
</dbReference>
<dbReference type="PANTHER" id="PTHR10472:SF5">
    <property type="entry name" value="D-AMINOACYL-TRNA DEACYLASE 1"/>
    <property type="match status" value="1"/>
</dbReference>
<dbReference type="OrthoDB" id="9801395at2"/>
<comment type="similarity">
    <text evidence="1 2">Belongs to the DTD family.</text>
</comment>
<dbReference type="Proteomes" id="UP000063964">
    <property type="component" value="Chromosome"/>
</dbReference>
<evidence type="ECO:0000256" key="1">
    <source>
        <dbReference type="ARBA" id="ARBA00009673"/>
    </source>
</evidence>
<dbReference type="Gene3D" id="3.50.80.10">
    <property type="entry name" value="D-tyrosyl-tRNA(Tyr) deacylase"/>
    <property type="match status" value="1"/>
</dbReference>
<dbReference type="Pfam" id="PF02580">
    <property type="entry name" value="Tyr_Deacylase"/>
    <property type="match status" value="1"/>
</dbReference>
<dbReference type="EMBL" id="CP014230">
    <property type="protein sequence ID" value="AMD92556.1"/>
    <property type="molecule type" value="Genomic_DNA"/>
</dbReference>
<feature type="short sequence motif" description="Gly-cisPro motif, important for rejection of L-amino acids" evidence="2">
    <location>
        <begin position="142"/>
        <end position="143"/>
    </location>
</feature>
<dbReference type="EC" id="3.1.1.-" evidence="2"/>
<comment type="subcellular location">
    <subcellularLocation>
        <location evidence="2">Cytoplasm</location>
    </subcellularLocation>
</comment>
<keyword evidence="2" id="KW-0694">RNA-binding</keyword>
<keyword evidence="2" id="KW-0963">Cytoplasm</keyword>
<organism evidence="3 4">
    <name type="scientific">Desulfomicrobium orale DSM 12838</name>
    <dbReference type="NCBI Taxonomy" id="888061"/>
    <lineage>
        <taxon>Bacteria</taxon>
        <taxon>Pseudomonadati</taxon>
        <taxon>Thermodesulfobacteriota</taxon>
        <taxon>Desulfovibrionia</taxon>
        <taxon>Desulfovibrionales</taxon>
        <taxon>Desulfomicrobiaceae</taxon>
        <taxon>Desulfomicrobium</taxon>
    </lineage>
</organism>
<dbReference type="GO" id="GO:0005737">
    <property type="term" value="C:cytoplasm"/>
    <property type="evidence" value="ECO:0007669"/>
    <property type="project" value="UniProtKB-SubCell"/>
</dbReference>
<dbReference type="InterPro" id="IPR003732">
    <property type="entry name" value="Daa-tRNA_deacyls_DTD"/>
</dbReference>
<sequence>MRAVLQRVREAAVTVEGRTVAGIGPGYLILAGFGGTDSPEMVGSPLWNRFLQKIPELRLFPDSAGPINASLRDHGGEILLVSQFTLYADARKGRRPSFSGAARPEAARILYDAFAADLARLWPRVACGIFGADMDVSLVNWGPVTLCLDSETL</sequence>